<dbReference type="Proteomes" id="UP000643810">
    <property type="component" value="Unassembled WGS sequence"/>
</dbReference>
<dbReference type="RefSeq" id="WP_186854039.1">
    <property type="nucleotide sequence ID" value="NZ_JACOPG010000002.1"/>
</dbReference>
<name>A0ABR7GEP5_9FIRM</name>
<keyword evidence="2" id="KW-1185">Reference proteome</keyword>
<comment type="caution">
    <text evidence="1">The sequence shown here is derived from an EMBL/GenBank/DDBJ whole genome shotgun (WGS) entry which is preliminary data.</text>
</comment>
<protein>
    <submittedName>
        <fullName evidence="1">SGNH/GDSL hydrolase family protein</fullName>
    </submittedName>
</protein>
<reference evidence="1 2" key="1">
    <citation type="submission" date="2020-08" db="EMBL/GenBank/DDBJ databases">
        <title>Genome public.</title>
        <authorList>
            <person name="Liu C."/>
            <person name="Sun Q."/>
        </authorList>
    </citation>
    <scope>NUCLEOTIDE SEQUENCE [LARGE SCALE GENOMIC DNA]</scope>
    <source>
        <strain evidence="1 2">NSJ-9</strain>
    </source>
</reference>
<proteinExistence type="predicted"/>
<accession>A0ABR7GEP5</accession>
<dbReference type="InterPro" id="IPR036514">
    <property type="entry name" value="SGNH_hydro_sf"/>
</dbReference>
<dbReference type="EMBL" id="JACOPG010000002">
    <property type="protein sequence ID" value="MBC5685916.1"/>
    <property type="molecule type" value="Genomic_DNA"/>
</dbReference>
<gene>
    <name evidence="1" type="ORF">H8R94_04745</name>
</gene>
<evidence type="ECO:0000313" key="2">
    <source>
        <dbReference type="Proteomes" id="UP000643810"/>
    </source>
</evidence>
<dbReference type="Gene3D" id="3.40.50.1110">
    <property type="entry name" value="SGNH hydrolase"/>
    <property type="match status" value="1"/>
</dbReference>
<sequence length="329" mass="37703">MLDFKEKMKIKKYRNSLFFVILALLIIGSSAGLSYLSMQDDHLLQSRNKSMIRIQKQREDSLDALVVGDSLSYSAISPMKMWEEKGIASYVCGQSGQKLQETYSMLEIAFKTQHPKVVVMETGPLFRVRGKSEEIKSTLSEMGNRYFPIFRYHDVWKTLLFGKKYAEQDFEGYLVRGTKIPYTHGDTYMSKAKTLEEIKPSIDLYMQKIIALCKQNDAKLLLVSVPSPHNYNTARCNAIAAYARENGIAYLNLNDTANPVGIDWSKDCLDKGDHLNASGAERVSIYLAAYLKENYDLPDHRGEEAYASYTQMEKQYDRIVNEKIKEIRE</sequence>
<dbReference type="SUPFAM" id="SSF52266">
    <property type="entry name" value="SGNH hydrolase"/>
    <property type="match status" value="1"/>
</dbReference>
<evidence type="ECO:0000313" key="1">
    <source>
        <dbReference type="EMBL" id="MBC5685916.1"/>
    </source>
</evidence>
<organism evidence="1 2">
    <name type="scientific">Roseburia lenta</name>
    <dbReference type="NCBI Taxonomy" id="2763061"/>
    <lineage>
        <taxon>Bacteria</taxon>
        <taxon>Bacillati</taxon>
        <taxon>Bacillota</taxon>
        <taxon>Clostridia</taxon>
        <taxon>Lachnospirales</taxon>
        <taxon>Lachnospiraceae</taxon>
        <taxon>Roseburia</taxon>
    </lineage>
</organism>
<dbReference type="GO" id="GO:0016787">
    <property type="term" value="F:hydrolase activity"/>
    <property type="evidence" value="ECO:0007669"/>
    <property type="project" value="UniProtKB-KW"/>
</dbReference>
<keyword evidence="1" id="KW-0378">Hydrolase</keyword>